<name>A0A6C0BHN0_9ZZZZ</name>
<dbReference type="EMBL" id="MN739162">
    <property type="protein sequence ID" value="QHS91676.1"/>
    <property type="molecule type" value="Genomic_DNA"/>
</dbReference>
<dbReference type="AlphaFoldDB" id="A0A6C0BHN0"/>
<evidence type="ECO:0000256" key="1">
    <source>
        <dbReference type="SAM" id="Phobius"/>
    </source>
</evidence>
<accession>A0A6C0BHN0</accession>
<reference evidence="2" key="1">
    <citation type="journal article" date="2020" name="Nature">
        <title>Giant virus diversity and host interactions through global metagenomics.</title>
        <authorList>
            <person name="Schulz F."/>
            <person name="Roux S."/>
            <person name="Paez-Espino D."/>
            <person name="Jungbluth S."/>
            <person name="Walsh D.A."/>
            <person name="Denef V.J."/>
            <person name="McMahon K.D."/>
            <person name="Konstantinidis K.T."/>
            <person name="Eloe-Fadrosh E.A."/>
            <person name="Kyrpides N.C."/>
            <person name="Woyke T."/>
        </authorList>
    </citation>
    <scope>NUCLEOTIDE SEQUENCE</scope>
    <source>
        <strain evidence="2">GVMAG-M-3300013006-15</strain>
    </source>
</reference>
<keyword evidence="1" id="KW-1133">Transmembrane helix</keyword>
<keyword evidence="1" id="KW-0812">Transmembrane</keyword>
<keyword evidence="1" id="KW-0472">Membrane</keyword>
<organism evidence="2">
    <name type="scientific">viral metagenome</name>
    <dbReference type="NCBI Taxonomy" id="1070528"/>
    <lineage>
        <taxon>unclassified sequences</taxon>
        <taxon>metagenomes</taxon>
        <taxon>organismal metagenomes</taxon>
    </lineage>
</organism>
<sequence>METIEIVNFILLTVFFSAILLYVSSANPTKEMFENITQKDKIPTCSEAAAAINQVMRYIASDITGDGMIVLNNFKETFFEVDKNQIGIKKSLEPDTLYKDWINPLNCGS</sequence>
<protein>
    <submittedName>
        <fullName evidence="2">Uncharacterized protein</fullName>
    </submittedName>
</protein>
<proteinExistence type="predicted"/>
<feature type="transmembrane region" description="Helical" evidence="1">
    <location>
        <begin position="6"/>
        <end position="23"/>
    </location>
</feature>
<evidence type="ECO:0000313" key="2">
    <source>
        <dbReference type="EMBL" id="QHS91676.1"/>
    </source>
</evidence>